<sequence length="186" mass="20389">MVSIKVILISALGLLGAVNAIPAPIPEPEIDYVNALIPGEGLPSPKELGLTNEDLTKPLPNGFSKRDNVLQKRYQCRFTDVCNLNDSRACFNYLLRLNERSCTATRRPTQFCRIGRCSWIGQAEGRNTASSYWQVSPQPNQSVRLKPRDVAHGGNTVNNRCRLGPIVGGYNYAGGNGYLRVTIAGN</sequence>
<evidence type="ECO:0000256" key="1">
    <source>
        <dbReference type="SAM" id="SignalP"/>
    </source>
</evidence>
<feature type="chain" id="PRO_5042913574" evidence="1">
    <location>
        <begin position="21"/>
        <end position="186"/>
    </location>
</feature>
<protein>
    <submittedName>
        <fullName evidence="2">Uncharacterized protein</fullName>
    </submittedName>
</protein>
<keyword evidence="3" id="KW-1185">Reference proteome</keyword>
<proteinExistence type="predicted"/>
<dbReference type="AlphaFoldDB" id="A0AAN8N5A5"/>
<feature type="signal peptide" evidence="1">
    <location>
        <begin position="1"/>
        <end position="20"/>
    </location>
</feature>
<gene>
    <name evidence="2" type="ORF">TWF718_008400</name>
</gene>
<comment type="caution">
    <text evidence="2">The sequence shown here is derived from an EMBL/GenBank/DDBJ whole genome shotgun (WGS) entry which is preliminary data.</text>
</comment>
<evidence type="ECO:0000313" key="2">
    <source>
        <dbReference type="EMBL" id="KAK6343022.1"/>
    </source>
</evidence>
<reference evidence="2 3" key="1">
    <citation type="submission" date="2019-10" db="EMBL/GenBank/DDBJ databases">
        <authorList>
            <person name="Palmer J.M."/>
        </authorList>
    </citation>
    <scope>NUCLEOTIDE SEQUENCE [LARGE SCALE GENOMIC DNA]</scope>
    <source>
        <strain evidence="2 3">TWF718</strain>
    </source>
</reference>
<organism evidence="2 3">
    <name type="scientific">Orbilia javanica</name>
    <dbReference type="NCBI Taxonomy" id="47235"/>
    <lineage>
        <taxon>Eukaryota</taxon>
        <taxon>Fungi</taxon>
        <taxon>Dikarya</taxon>
        <taxon>Ascomycota</taxon>
        <taxon>Pezizomycotina</taxon>
        <taxon>Orbiliomycetes</taxon>
        <taxon>Orbiliales</taxon>
        <taxon>Orbiliaceae</taxon>
        <taxon>Orbilia</taxon>
    </lineage>
</organism>
<evidence type="ECO:0000313" key="3">
    <source>
        <dbReference type="Proteomes" id="UP001313282"/>
    </source>
</evidence>
<dbReference type="EMBL" id="JAVHNR010000005">
    <property type="protein sequence ID" value="KAK6343022.1"/>
    <property type="molecule type" value="Genomic_DNA"/>
</dbReference>
<keyword evidence="1" id="KW-0732">Signal</keyword>
<dbReference type="Proteomes" id="UP001313282">
    <property type="component" value="Unassembled WGS sequence"/>
</dbReference>
<name>A0AAN8N5A5_9PEZI</name>
<accession>A0AAN8N5A5</accession>